<proteinExistence type="predicted"/>
<organism evidence="1 2">
    <name type="scientific">Rhamnella rubrinervis</name>
    <dbReference type="NCBI Taxonomy" id="2594499"/>
    <lineage>
        <taxon>Eukaryota</taxon>
        <taxon>Viridiplantae</taxon>
        <taxon>Streptophyta</taxon>
        <taxon>Embryophyta</taxon>
        <taxon>Tracheophyta</taxon>
        <taxon>Spermatophyta</taxon>
        <taxon>Magnoliopsida</taxon>
        <taxon>eudicotyledons</taxon>
        <taxon>Gunneridae</taxon>
        <taxon>Pentapetalae</taxon>
        <taxon>rosids</taxon>
        <taxon>fabids</taxon>
        <taxon>Rosales</taxon>
        <taxon>Rhamnaceae</taxon>
        <taxon>rhamnoid group</taxon>
        <taxon>Rhamneae</taxon>
        <taxon>Rhamnella</taxon>
    </lineage>
</organism>
<evidence type="ECO:0000313" key="2">
    <source>
        <dbReference type="Proteomes" id="UP000796880"/>
    </source>
</evidence>
<sequence length="118" mass="13873">MTKFLTGRAAGPRWKIGRLSGLERMDDFELVVGSIQPPGIRCRDLYRVDVFSSEYLNWPYRCKERATGSHSGSEWSFDRLRKFKIGKFIQQSMLYTFLYPIFQIWEEPNWKLALNQGG</sequence>
<protein>
    <submittedName>
        <fullName evidence="1">Uncharacterized protein</fullName>
    </submittedName>
</protein>
<dbReference type="AlphaFoldDB" id="A0A8K0HEU9"/>
<gene>
    <name evidence="1" type="ORF">FNV43_RR06593</name>
</gene>
<reference evidence="1" key="1">
    <citation type="submission" date="2020-03" db="EMBL/GenBank/DDBJ databases">
        <title>A high-quality chromosome-level genome assembly of a woody plant with both climbing and erect habits, Rhamnella rubrinervis.</title>
        <authorList>
            <person name="Lu Z."/>
            <person name="Yang Y."/>
            <person name="Zhu X."/>
            <person name="Sun Y."/>
        </authorList>
    </citation>
    <scope>NUCLEOTIDE SEQUENCE</scope>
    <source>
        <strain evidence="1">BYM</strain>
        <tissue evidence="1">Leaf</tissue>
    </source>
</reference>
<evidence type="ECO:0000313" key="1">
    <source>
        <dbReference type="EMBL" id="KAF3450509.1"/>
    </source>
</evidence>
<name>A0A8K0HEU9_9ROSA</name>
<comment type="caution">
    <text evidence="1">The sequence shown here is derived from an EMBL/GenBank/DDBJ whole genome shotgun (WGS) entry which is preliminary data.</text>
</comment>
<keyword evidence="2" id="KW-1185">Reference proteome</keyword>
<accession>A0A8K0HEU9</accession>
<dbReference type="EMBL" id="VOIH02000003">
    <property type="protein sequence ID" value="KAF3450509.1"/>
    <property type="molecule type" value="Genomic_DNA"/>
</dbReference>
<dbReference type="Proteomes" id="UP000796880">
    <property type="component" value="Unassembled WGS sequence"/>
</dbReference>